<sequence>MIVTRTYQPKDATEIERLVGEHPFGLVVSSGAGLPMATPLPLLLEQSDDGGACLVGHFAKVNPQVDLLRASPRALVAFMGVNGYVSPSWMTDRTQAPTWNYETVHFEVDVQFDSRPLATRHALERLVAHVEGARPNAWRIEDMGPRYERLAGAVIAFRAKIIATHAKFKLGQNERPDVYEEILNGLESNGGHDLAAAMRRAARSGSQTPMQ</sequence>
<gene>
    <name evidence="1" type="ORF">LPC04_06480</name>
</gene>
<accession>A0A9X1YI95</accession>
<dbReference type="SUPFAM" id="SSF50475">
    <property type="entry name" value="FMN-binding split barrel"/>
    <property type="match status" value="1"/>
</dbReference>
<comment type="caution">
    <text evidence="1">The sequence shown here is derived from an EMBL/GenBank/DDBJ whole genome shotgun (WGS) entry which is preliminary data.</text>
</comment>
<evidence type="ECO:0000313" key="1">
    <source>
        <dbReference type="EMBL" id="MCK9685360.1"/>
    </source>
</evidence>
<dbReference type="AlphaFoldDB" id="A0A9X1YI95"/>
<reference evidence="1" key="1">
    <citation type="submission" date="2021-11" db="EMBL/GenBank/DDBJ databases">
        <title>BS-T2-15 a new species belonging to the Comamonadaceae family isolated from the soil of a French oak forest.</title>
        <authorList>
            <person name="Mieszkin S."/>
            <person name="Alain K."/>
        </authorList>
    </citation>
    <scope>NUCLEOTIDE SEQUENCE</scope>
    <source>
        <strain evidence="1">BS-T2-15</strain>
    </source>
</reference>
<dbReference type="Pfam" id="PF04299">
    <property type="entry name" value="FMN_bind_2"/>
    <property type="match status" value="1"/>
</dbReference>
<dbReference type="PANTHER" id="PTHR35802">
    <property type="entry name" value="PROTEASE SYNTHASE AND SPORULATION PROTEIN PAI 2"/>
    <property type="match status" value="1"/>
</dbReference>
<dbReference type="RefSeq" id="WP_275681366.1">
    <property type="nucleotide sequence ID" value="NZ_JAJLJH010000001.1"/>
</dbReference>
<dbReference type="InterPro" id="IPR007396">
    <property type="entry name" value="TR_PAI2-type"/>
</dbReference>
<proteinExistence type="predicted"/>
<protein>
    <submittedName>
        <fullName evidence="1">FMN-binding negative transcriptional regulator</fullName>
    </submittedName>
</protein>
<evidence type="ECO:0000313" key="2">
    <source>
        <dbReference type="Proteomes" id="UP001139353"/>
    </source>
</evidence>
<dbReference type="PIRSF" id="PIRSF010372">
    <property type="entry name" value="PaiB"/>
    <property type="match status" value="1"/>
</dbReference>
<name>A0A9X1YI95_9BURK</name>
<dbReference type="Proteomes" id="UP001139353">
    <property type="component" value="Unassembled WGS sequence"/>
</dbReference>
<keyword evidence="2" id="KW-1185">Reference proteome</keyword>
<dbReference type="InterPro" id="IPR012349">
    <property type="entry name" value="Split_barrel_FMN-bd"/>
</dbReference>
<dbReference type="PANTHER" id="PTHR35802:SF1">
    <property type="entry name" value="PROTEASE SYNTHASE AND SPORULATION PROTEIN PAI 2"/>
    <property type="match status" value="1"/>
</dbReference>
<dbReference type="EMBL" id="JAJLJH010000001">
    <property type="protein sequence ID" value="MCK9685360.1"/>
    <property type="molecule type" value="Genomic_DNA"/>
</dbReference>
<organism evidence="1 2">
    <name type="scientific">Scleromatobacter humisilvae</name>
    <dbReference type="NCBI Taxonomy" id="2897159"/>
    <lineage>
        <taxon>Bacteria</taxon>
        <taxon>Pseudomonadati</taxon>
        <taxon>Pseudomonadota</taxon>
        <taxon>Betaproteobacteria</taxon>
        <taxon>Burkholderiales</taxon>
        <taxon>Sphaerotilaceae</taxon>
        <taxon>Scleromatobacter</taxon>
    </lineage>
</organism>
<dbReference type="Gene3D" id="2.30.110.10">
    <property type="entry name" value="Electron Transport, Fmn-binding Protein, Chain A"/>
    <property type="match status" value="1"/>
</dbReference>